<comment type="caution">
    <text evidence="1">The sequence shown here is derived from an EMBL/GenBank/DDBJ whole genome shotgun (WGS) entry which is preliminary data.</text>
</comment>
<proteinExistence type="predicted"/>
<dbReference type="Proteomes" id="UP001293254">
    <property type="component" value="Unassembled WGS sequence"/>
</dbReference>
<dbReference type="EMBL" id="JACGWO010000001">
    <property type="protein sequence ID" value="KAK4439286.1"/>
    <property type="molecule type" value="Genomic_DNA"/>
</dbReference>
<evidence type="ECO:0000313" key="2">
    <source>
        <dbReference type="Proteomes" id="UP001293254"/>
    </source>
</evidence>
<reference evidence="1" key="2">
    <citation type="journal article" date="2024" name="Plant">
        <title>Genomic evolution and insights into agronomic trait innovations of Sesamum species.</title>
        <authorList>
            <person name="Miao H."/>
            <person name="Wang L."/>
            <person name="Qu L."/>
            <person name="Liu H."/>
            <person name="Sun Y."/>
            <person name="Le M."/>
            <person name="Wang Q."/>
            <person name="Wei S."/>
            <person name="Zheng Y."/>
            <person name="Lin W."/>
            <person name="Duan Y."/>
            <person name="Cao H."/>
            <person name="Xiong S."/>
            <person name="Wang X."/>
            <person name="Wei L."/>
            <person name="Li C."/>
            <person name="Ma Q."/>
            <person name="Ju M."/>
            <person name="Zhao R."/>
            <person name="Li G."/>
            <person name="Mu C."/>
            <person name="Tian Q."/>
            <person name="Mei H."/>
            <person name="Zhang T."/>
            <person name="Gao T."/>
            <person name="Zhang H."/>
        </authorList>
    </citation>
    <scope>NUCLEOTIDE SEQUENCE</scope>
    <source>
        <strain evidence="1">3651</strain>
    </source>
</reference>
<evidence type="ECO:0000313" key="1">
    <source>
        <dbReference type="EMBL" id="KAK4439286.1"/>
    </source>
</evidence>
<dbReference type="AlphaFoldDB" id="A0AAE1YZN5"/>
<keyword evidence="2" id="KW-1185">Reference proteome</keyword>
<gene>
    <name evidence="1" type="ORF">Salat_0263500</name>
</gene>
<sequence length="221" mass="24777">MPERHRQEEGRSEKEELHTNSLCMDDEIPLSSFELPFRISSSLLLRSHLVPSCLIVVRQYGANASLSDLLASNLLSMSELTKPLKGIFRISPPSRIRGRKRKNFNCAHIHHCGQPARPISLELQGNGIAAQSLPLLVVCILVPFDICSYFSCCRLSISLVFFFEKRVDRSRNSNNRFSGKELPPSFRIVEDQSEAPREESLRAGVGAFFEASSSVAEEEVT</sequence>
<protein>
    <submittedName>
        <fullName evidence="1">Uncharacterized protein</fullName>
    </submittedName>
</protein>
<accession>A0AAE1YZN5</accession>
<reference evidence="1" key="1">
    <citation type="submission" date="2020-06" db="EMBL/GenBank/DDBJ databases">
        <authorList>
            <person name="Li T."/>
            <person name="Hu X."/>
            <person name="Zhang T."/>
            <person name="Song X."/>
            <person name="Zhang H."/>
            <person name="Dai N."/>
            <person name="Sheng W."/>
            <person name="Hou X."/>
            <person name="Wei L."/>
        </authorList>
    </citation>
    <scope>NUCLEOTIDE SEQUENCE</scope>
    <source>
        <strain evidence="1">3651</strain>
        <tissue evidence="1">Leaf</tissue>
    </source>
</reference>
<name>A0AAE1YZN5_9LAMI</name>
<organism evidence="1 2">
    <name type="scientific">Sesamum alatum</name>
    <dbReference type="NCBI Taxonomy" id="300844"/>
    <lineage>
        <taxon>Eukaryota</taxon>
        <taxon>Viridiplantae</taxon>
        <taxon>Streptophyta</taxon>
        <taxon>Embryophyta</taxon>
        <taxon>Tracheophyta</taxon>
        <taxon>Spermatophyta</taxon>
        <taxon>Magnoliopsida</taxon>
        <taxon>eudicotyledons</taxon>
        <taxon>Gunneridae</taxon>
        <taxon>Pentapetalae</taxon>
        <taxon>asterids</taxon>
        <taxon>lamiids</taxon>
        <taxon>Lamiales</taxon>
        <taxon>Pedaliaceae</taxon>
        <taxon>Sesamum</taxon>
    </lineage>
</organism>